<keyword evidence="2" id="KW-1185">Reference proteome</keyword>
<dbReference type="InterPro" id="IPR029045">
    <property type="entry name" value="ClpP/crotonase-like_dom_sf"/>
</dbReference>
<comment type="caution">
    <text evidence="1">The sequence shown here is derived from an EMBL/GenBank/DDBJ whole genome shotgun (WGS) entry which is preliminary data.</text>
</comment>
<dbReference type="AlphaFoldDB" id="A0A934Q7W7"/>
<evidence type="ECO:0000313" key="2">
    <source>
        <dbReference type="Proteomes" id="UP000608530"/>
    </source>
</evidence>
<dbReference type="PANTHER" id="PTHR11941">
    <property type="entry name" value="ENOYL-COA HYDRATASE-RELATED"/>
    <property type="match status" value="1"/>
</dbReference>
<accession>A0A934Q7W7</accession>
<dbReference type="EMBL" id="JAEHOH010000006">
    <property type="protein sequence ID" value="MBK0418299.1"/>
    <property type="molecule type" value="Genomic_DNA"/>
</dbReference>
<dbReference type="Proteomes" id="UP000608530">
    <property type="component" value="Unassembled WGS sequence"/>
</dbReference>
<proteinExistence type="predicted"/>
<dbReference type="GO" id="GO:0006635">
    <property type="term" value="P:fatty acid beta-oxidation"/>
    <property type="evidence" value="ECO:0007669"/>
    <property type="project" value="TreeGrafter"/>
</dbReference>
<dbReference type="Pfam" id="PF00378">
    <property type="entry name" value="ECH_1"/>
    <property type="match status" value="1"/>
</dbReference>
<dbReference type="SUPFAM" id="SSF52096">
    <property type="entry name" value="ClpP/crotonase"/>
    <property type="match status" value="1"/>
</dbReference>
<reference evidence="1" key="1">
    <citation type="submission" date="2020-12" db="EMBL/GenBank/DDBJ databases">
        <title>Leucobacter sp. CAS1, isolated from Chromium sludge.</title>
        <authorList>
            <person name="Xu Z."/>
        </authorList>
    </citation>
    <scope>NUCLEOTIDE SEQUENCE</scope>
    <source>
        <strain evidence="1">CSA1</strain>
    </source>
</reference>
<gene>
    <name evidence="1" type="ORF">JD276_04545</name>
</gene>
<name>A0A934Q7W7_9MICO</name>
<protein>
    <submittedName>
        <fullName evidence="1">Enoyl-CoA hydratase/isomerase family protein</fullName>
    </submittedName>
</protein>
<organism evidence="1 2">
    <name type="scientific">Leucobacter chromiisoli</name>
    <dbReference type="NCBI Taxonomy" id="2796471"/>
    <lineage>
        <taxon>Bacteria</taxon>
        <taxon>Bacillati</taxon>
        <taxon>Actinomycetota</taxon>
        <taxon>Actinomycetes</taxon>
        <taxon>Micrococcales</taxon>
        <taxon>Microbacteriaceae</taxon>
        <taxon>Leucobacter</taxon>
    </lineage>
</organism>
<dbReference type="Gene3D" id="3.90.226.10">
    <property type="entry name" value="2-enoyl-CoA Hydratase, Chain A, domain 1"/>
    <property type="match status" value="1"/>
</dbReference>
<evidence type="ECO:0000313" key="1">
    <source>
        <dbReference type="EMBL" id="MBK0418299.1"/>
    </source>
</evidence>
<dbReference type="GO" id="GO:0003824">
    <property type="term" value="F:catalytic activity"/>
    <property type="evidence" value="ECO:0007669"/>
    <property type="project" value="UniProtKB-ARBA"/>
</dbReference>
<dbReference type="RefSeq" id="WP_200114341.1">
    <property type="nucleotide sequence ID" value="NZ_JAEHOH010000006.1"/>
</dbReference>
<dbReference type="CDD" id="cd06558">
    <property type="entry name" value="crotonase-like"/>
    <property type="match status" value="1"/>
</dbReference>
<dbReference type="PANTHER" id="PTHR11941:SF54">
    <property type="entry name" value="ENOYL-COA HYDRATASE, MITOCHONDRIAL"/>
    <property type="match status" value="1"/>
</dbReference>
<dbReference type="InterPro" id="IPR001753">
    <property type="entry name" value="Enoyl-CoA_hydra/iso"/>
</dbReference>
<sequence length="253" mass="27539">MSDTILLERHDDHAVITLNRPEKLNAWTADMRRRLTETLRSVGEEDSCRVVIITGAGRGFCAGQDLGESAGTDPSDHDAADRWIDSFEELYRAVRELDQITIAAINGVAAGSGFQLALLADFRVGDARARLGQPEARSGIPSVTGLWAMTNIMSLSKAAEFALSAELVDAQEAKSLGLVNFLAEPGEALSEARALGQRISALPQGAVRLTKQRIRDLTEASFVEAFEAAKRIHRRAYGSGEPQRKMSDFVRKS</sequence>